<protein>
    <submittedName>
        <fullName evidence="1">Uncharacterized protein</fullName>
    </submittedName>
</protein>
<reference evidence="1" key="1">
    <citation type="journal article" date="2019" name="Sci. Rep.">
        <title>Draft genome of Tanacetum cinerariifolium, the natural source of mosquito coil.</title>
        <authorList>
            <person name="Yamashiro T."/>
            <person name="Shiraishi A."/>
            <person name="Satake H."/>
            <person name="Nakayama K."/>
        </authorList>
    </citation>
    <scope>NUCLEOTIDE SEQUENCE</scope>
</reference>
<dbReference type="AlphaFoldDB" id="A0A699JDK4"/>
<name>A0A699JDK4_TANCI</name>
<proteinExistence type="predicted"/>
<dbReference type="EMBL" id="BKCJ010398030">
    <property type="protein sequence ID" value="GFA28369.1"/>
    <property type="molecule type" value="Genomic_DNA"/>
</dbReference>
<evidence type="ECO:0000313" key="1">
    <source>
        <dbReference type="EMBL" id="GFA28369.1"/>
    </source>
</evidence>
<feature type="non-terminal residue" evidence="1">
    <location>
        <position position="1"/>
    </location>
</feature>
<accession>A0A699JDK4</accession>
<comment type="caution">
    <text evidence="1">The sequence shown here is derived from an EMBL/GenBank/DDBJ whole genome shotgun (WGS) entry which is preliminary data.</text>
</comment>
<sequence length="45" mass="4861">PNFTCCGGFVESGLQERYGLTETDEGVAGKYKKQTFVATLSIDAE</sequence>
<organism evidence="1">
    <name type="scientific">Tanacetum cinerariifolium</name>
    <name type="common">Dalmatian daisy</name>
    <name type="synonym">Chrysanthemum cinerariifolium</name>
    <dbReference type="NCBI Taxonomy" id="118510"/>
    <lineage>
        <taxon>Eukaryota</taxon>
        <taxon>Viridiplantae</taxon>
        <taxon>Streptophyta</taxon>
        <taxon>Embryophyta</taxon>
        <taxon>Tracheophyta</taxon>
        <taxon>Spermatophyta</taxon>
        <taxon>Magnoliopsida</taxon>
        <taxon>eudicotyledons</taxon>
        <taxon>Gunneridae</taxon>
        <taxon>Pentapetalae</taxon>
        <taxon>asterids</taxon>
        <taxon>campanulids</taxon>
        <taxon>Asterales</taxon>
        <taxon>Asteraceae</taxon>
        <taxon>Asteroideae</taxon>
        <taxon>Anthemideae</taxon>
        <taxon>Anthemidinae</taxon>
        <taxon>Tanacetum</taxon>
    </lineage>
</organism>
<gene>
    <name evidence="1" type="ORF">Tci_600341</name>
</gene>